<gene>
    <name evidence="7" type="ORF">SBRCBS47491_007530</name>
</gene>
<evidence type="ECO:0008006" key="9">
    <source>
        <dbReference type="Google" id="ProtNLM"/>
    </source>
</evidence>
<dbReference type="InterPro" id="IPR029058">
    <property type="entry name" value="AB_hydrolase_fold"/>
</dbReference>
<comment type="caution">
    <text evidence="7">The sequence shown here is derived from an EMBL/GenBank/DDBJ whole genome shotgun (WGS) entry which is preliminary data.</text>
</comment>
<organism evidence="7 8">
    <name type="scientific">Sporothrix bragantina</name>
    <dbReference type="NCBI Taxonomy" id="671064"/>
    <lineage>
        <taxon>Eukaryota</taxon>
        <taxon>Fungi</taxon>
        <taxon>Dikarya</taxon>
        <taxon>Ascomycota</taxon>
        <taxon>Pezizomycotina</taxon>
        <taxon>Sordariomycetes</taxon>
        <taxon>Sordariomycetidae</taxon>
        <taxon>Ophiostomatales</taxon>
        <taxon>Ophiostomataceae</taxon>
        <taxon>Sporothrix</taxon>
    </lineage>
</organism>
<dbReference type="SUPFAM" id="SSF53474">
    <property type="entry name" value="alpha/beta-Hydrolases"/>
    <property type="match status" value="1"/>
</dbReference>
<evidence type="ECO:0000256" key="1">
    <source>
        <dbReference type="ARBA" id="ARBA00011079"/>
    </source>
</evidence>
<dbReference type="InterPro" id="IPR008758">
    <property type="entry name" value="Peptidase_S28"/>
</dbReference>
<dbReference type="PANTHER" id="PTHR11010">
    <property type="entry name" value="PROTEASE S28 PRO-X CARBOXYPEPTIDASE-RELATED"/>
    <property type="match status" value="1"/>
</dbReference>
<evidence type="ECO:0000256" key="2">
    <source>
        <dbReference type="ARBA" id="ARBA00022670"/>
    </source>
</evidence>
<dbReference type="Pfam" id="PF05577">
    <property type="entry name" value="Peptidase_S28"/>
    <property type="match status" value="2"/>
</dbReference>
<evidence type="ECO:0000256" key="6">
    <source>
        <dbReference type="SAM" id="MobiDB-lite"/>
    </source>
</evidence>
<keyword evidence="4" id="KW-0378">Hydrolase</keyword>
<dbReference type="EMBL" id="CAWUHC010000085">
    <property type="protein sequence ID" value="CAK7230271.1"/>
    <property type="molecule type" value="Genomic_DNA"/>
</dbReference>
<evidence type="ECO:0000313" key="8">
    <source>
        <dbReference type="Proteomes" id="UP001642406"/>
    </source>
</evidence>
<evidence type="ECO:0000313" key="7">
    <source>
        <dbReference type="EMBL" id="CAK7230271.1"/>
    </source>
</evidence>
<reference evidence="7 8" key="1">
    <citation type="submission" date="2024-01" db="EMBL/GenBank/DDBJ databases">
        <authorList>
            <person name="Allen C."/>
            <person name="Tagirdzhanova G."/>
        </authorList>
    </citation>
    <scope>NUCLEOTIDE SEQUENCE [LARGE SCALE GENOMIC DNA]</scope>
</reference>
<evidence type="ECO:0000256" key="3">
    <source>
        <dbReference type="ARBA" id="ARBA00022729"/>
    </source>
</evidence>
<keyword evidence="5" id="KW-0325">Glycoprotein</keyword>
<evidence type="ECO:0000256" key="4">
    <source>
        <dbReference type="ARBA" id="ARBA00022801"/>
    </source>
</evidence>
<proteinExistence type="inferred from homology"/>
<comment type="similarity">
    <text evidence="1">Belongs to the peptidase S28 family.</text>
</comment>
<feature type="compositionally biased region" description="Basic residues" evidence="6">
    <location>
        <begin position="816"/>
        <end position="825"/>
    </location>
</feature>
<dbReference type="Gene3D" id="3.40.50.1820">
    <property type="entry name" value="alpha/beta hydrolase"/>
    <property type="match status" value="2"/>
</dbReference>
<keyword evidence="8" id="KW-1185">Reference proteome</keyword>
<feature type="region of interest" description="Disordered" evidence="6">
    <location>
        <begin position="806"/>
        <end position="825"/>
    </location>
</feature>
<accession>A0ABP0CGN5</accession>
<dbReference type="Proteomes" id="UP001642406">
    <property type="component" value="Unassembled WGS sequence"/>
</dbReference>
<keyword evidence="2" id="KW-0645">Protease</keyword>
<sequence length="825" mass="92080">MDITVEFSGNKPLDWLPKDELETEYGIVATVPDKDKNDSSSNNHVLSNKELRERFVGYLDEMIGNVYDLNNCTAIQRAETLKTLWMCRTIVEDPSARPHVLTWEYFTQNIPGPGHLSRIGMFIHGIVGIMSSAASEIVEIWSAMAGETVVVDGDATPETENRDQGVVRGWYGQKDILTGEENPVAATIVPVVVAEANNLEFLSRVRNLFWATSYFDDNLNTVANAISRLHPTANDLPLVEKKNKRTWKEYQFALRPLVPLGEPRDDLYCSLMAPVENGDVYLLTTSDPENWLRSDKVLESIFAGDPDWDRFTDLGDDLNLHFRPYATRPEIELAEDSMHFSLVLPAANAGFIRPPPSLPRIHTIQDNINGTNGTNTTCIPGVLPNSGVGYFQQRLDHSNPHNNATFSQKYIWSNDSWGGPGYPVILMTPGEQSMDGFCKTLTNISILGQMALRVKGAVVIIEHRYYGDSSPFAELNTETLQQLTLDNAIHDLTHFAKTVELPFDKNGSSNAPRAPWILSGGSYAGALSAWTARLNPGTFWAYHASSAPVQAVYDFWQYFEPIRHGMASNCMSNVAWFFKNKFLPGYCYDMFNYDEYTIGGNTSAPTNACLDTHNTTSLLYTDRAVNNSANVQWYWMLCNEPFAYWQTGSTPPGIPAIASRLMTAEYFQRQCDIYFGPKSPGLGDARTNATVTYGSAVGRTVTNMNKWTDGWKFTTKRMLWVNGEFDPWRAASVSSEFRPGGPLQSTPDSPVIIIKGGKHCEDFGRFNASANAYLARVQLQEVAYIAGWVDEFYDAAVQPGQNRTIPRFSSPNVKTVGRRLSKTSP</sequence>
<dbReference type="PANTHER" id="PTHR11010:SF23">
    <property type="entry name" value="SERINE PEPTIDASE"/>
    <property type="match status" value="1"/>
</dbReference>
<protein>
    <recommendedName>
        <fullName evidence="9">Serine peptidase</fullName>
    </recommendedName>
</protein>
<keyword evidence="3" id="KW-0732">Signal</keyword>
<evidence type="ECO:0000256" key="5">
    <source>
        <dbReference type="ARBA" id="ARBA00023180"/>
    </source>
</evidence>
<name>A0ABP0CGN5_9PEZI</name>